<evidence type="ECO:0000313" key="3">
    <source>
        <dbReference type="Proteomes" id="UP000831120"/>
    </source>
</evidence>
<organism evidence="2 3">
    <name type="scientific">Thermus brockianus</name>
    <dbReference type="NCBI Taxonomy" id="56956"/>
    <lineage>
        <taxon>Bacteria</taxon>
        <taxon>Thermotogati</taxon>
        <taxon>Deinococcota</taxon>
        <taxon>Deinococci</taxon>
        <taxon>Thermales</taxon>
        <taxon>Thermaceae</taxon>
        <taxon>Thermus</taxon>
    </lineage>
</organism>
<dbReference type="InterPro" id="IPR012292">
    <property type="entry name" value="Globin/Proto"/>
</dbReference>
<feature type="domain" description="Globin-sensor" evidence="1">
    <location>
        <begin position="24"/>
        <end position="123"/>
    </location>
</feature>
<name>A0ABM7XMV6_THEBO</name>
<dbReference type="InterPro" id="IPR044398">
    <property type="entry name" value="Globin-sensor_dom"/>
</dbReference>
<dbReference type="EMBL" id="AP025594">
    <property type="protein sequence ID" value="BDG17713.1"/>
    <property type="molecule type" value="Genomic_DNA"/>
</dbReference>
<gene>
    <name evidence="2" type="ORF">TbrSNM41_24470</name>
</gene>
<evidence type="ECO:0000313" key="2">
    <source>
        <dbReference type="EMBL" id="BDG17713.1"/>
    </source>
</evidence>
<evidence type="ECO:0000259" key="1">
    <source>
        <dbReference type="Pfam" id="PF11563"/>
    </source>
</evidence>
<sequence>MDKDNGFFQGLAQRVLAEMPPEDRFSQADAEALARHKGALLALGDELVRAFYDTLFAHPPTARVFREGERPDREETLRRWWQRTVQGPLDEGYFAWMAKVGLVHVVRGVENPMMLAMASFVAAFVEHKTHEGGHPEAEPLTEAFYRLSMAVGAVITHGYDRYRALALYNVAGMEPALLERLTVEEAREMLEAIRKEGA</sequence>
<dbReference type="Gene3D" id="1.10.490.10">
    <property type="entry name" value="Globins"/>
    <property type="match status" value="1"/>
</dbReference>
<proteinExistence type="predicted"/>
<keyword evidence="2" id="KW-0614">Plasmid</keyword>
<geneLocation type="plasmid" evidence="2 3">
    <name>pTbrSNM4-1b</name>
</geneLocation>
<dbReference type="SUPFAM" id="SSF46458">
    <property type="entry name" value="Globin-like"/>
    <property type="match status" value="1"/>
</dbReference>
<dbReference type="Pfam" id="PF11563">
    <property type="entry name" value="Protoglobin"/>
    <property type="match status" value="1"/>
</dbReference>
<dbReference type="InterPro" id="IPR009050">
    <property type="entry name" value="Globin-like_sf"/>
</dbReference>
<dbReference type="RefSeq" id="WP_244363781.1">
    <property type="nucleotide sequence ID" value="NZ_AP025594.1"/>
</dbReference>
<reference evidence="2 3" key="1">
    <citation type="journal article" date="2022" name="Microbiol. Resour. Announc.">
        <title>Complete Genome Sequences of Thermus Strains Isolated from Senami Hot Spring in Japan.</title>
        <authorList>
            <person name="Miyazaki K."/>
        </authorList>
    </citation>
    <scope>NUCLEOTIDE SEQUENCE [LARGE SCALE GENOMIC DNA]</scope>
    <source>
        <strain evidence="2 3">SNM4-1</strain>
        <plasmid evidence="2 3">pTbrSNM4-1b</plasmid>
    </source>
</reference>
<dbReference type="Proteomes" id="UP000831120">
    <property type="component" value="Plasmid pTbrSNM4-1b"/>
</dbReference>
<accession>A0ABM7XMV6</accession>
<protein>
    <recommendedName>
        <fullName evidence="1">Globin-sensor domain-containing protein</fullName>
    </recommendedName>
</protein>
<keyword evidence="3" id="KW-1185">Reference proteome</keyword>